<gene>
    <name evidence="1" type="ORF">RPERSI_LOCUS33444</name>
</gene>
<feature type="non-terminal residue" evidence="1">
    <location>
        <position position="1"/>
    </location>
</feature>
<dbReference type="EMBL" id="CAJVQC010144754">
    <property type="protein sequence ID" value="CAG8844967.1"/>
    <property type="molecule type" value="Genomic_DNA"/>
</dbReference>
<feature type="non-terminal residue" evidence="1">
    <location>
        <position position="83"/>
    </location>
</feature>
<keyword evidence="2" id="KW-1185">Reference proteome</keyword>
<reference evidence="1" key="1">
    <citation type="submission" date="2021-06" db="EMBL/GenBank/DDBJ databases">
        <authorList>
            <person name="Kallberg Y."/>
            <person name="Tangrot J."/>
            <person name="Rosling A."/>
        </authorList>
    </citation>
    <scope>NUCLEOTIDE SEQUENCE</scope>
    <source>
        <strain evidence="1">MA461A</strain>
    </source>
</reference>
<dbReference type="Proteomes" id="UP000789920">
    <property type="component" value="Unassembled WGS sequence"/>
</dbReference>
<accession>A0ACA9SQL0</accession>
<evidence type="ECO:0000313" key="1">
    <source>
        <dbReference type="EMBL" id="CAG8844967.1"/>
    </source>
</evidence>
<organism evidence="1 2">
    <name type="scientific">Racocetra persica</name>
    <dbReference type="NCBI Taxonomy" id="160502"/>
    <lineage>
        <taxon>Eukaryota</taxon>
        <taxon>Fungi</taxon>
        <taxon>Fungi incertae sedis</taxon>
        <taxon>Mucoromycota</taxon>
        <taxon>Glomeromycotina</taxon>
        <taxon>Glomeromycetes</taxon>
        <taxon>Diversisporales</taxon>
        <taxon>Gigasporaceae</taxon>
        <taxon>Racocetra</taxon>
    </lineage>
</organism>
<proteinExistence type="predicted"/>
<comment type="caution">
    <text evidence="1">The sequence shown here is derived from an EMBL/GenBank/DDBJ whole genome shotgun (WGS) entry which is preliminary data.</text>
</comment>
<protein>
    <submittedName>
        <fullName evidence="1">15487_t:CDS:1</fullName>
    </submittedName>
</protein>
<name>A0ACA9SQL0_9GLOM</name>
<evidence type="ECO:0000313" key="2">
    <source>
        <dbReference type="Proteomes" id="UP000789920"/>
    </source>
</evidence>
<sequence length="83" mass="9098">NAVGHANYPPRGFQRTYMWKAIGILCIYCYQKDIVTILIPHFVSVSLPSTISKSKRFGGFQDCSLDDAKEGASGAGKAPKDFN</sequence>